<evidence type="ECO:0000313" key="1">
    <source>
        <dbReference type="EMBL" id="TNM61735.1"/>
    </source>
</evidence>
<dbReference type="OrthoDB" id="8722893at2"/>
<proteinExistence type="predicted"/>
<gene>
    <name evidence="1" type="ORF">FHP24_20985</name>
</gene>
<sequence length="181" mass="19538">MTRQPKDLNGTLMMSRRGILLGGATLFAGSIAASLCPTLALAAVDAGTQGQFMKLSNLLIQHQLNPAVGARIVDMASGEYKNLAQMLDAIIAIAEKKNAAQVEDFFADIPDGELKDFAHWVISAWYSGCSSEKRNAAVFTYEEALTFRTTSDVVTIPSYGLSGPNLWTRPNVPLSAPMPRF</sequence>
<dbReference type="Proteomes" id="UP000311605">
    <property type="component" value="Unassembled WGS sequence"/>
</dbReference>
<keyword evidence="2" id="KW-1185">Reference proteome</keyword>
<comment type="caution">
    <text evidence="1">The sequence shown here is derived from an EMBL/GenBank/DDBJ whole genome shotgun (WGS) entry which is preliminary data.</text>
</comment>
<dbReference type="EMBL" id="VDMN01000005">
    <property type="protein sequence ID" value="TNM61735.1"/>
    <property type="molecule type" value="Genomic_DNA"/>
</dbReference>
<dbReference type="PROSITE" id="PS51318">
    <property type="entry name" value="TAT"/>
    <property type="match status" value="1"/>
</dbReference>
<evidence type="ECO:0000313" key="2">
    <source>
        <dbReference type="Proteomes" id="UP000311605"/>
    </source>
</evidence>
<dbReference type="Pfam" id="PF12318">
    <property type="entry name" value="FAD-SLDH"/>
    <property type="match status" value="1"/>
</dbReference>
<dbReference type="AlphaFoldDB" id="A0A5C4XE16"/>
<dbReference type="RefSeq" id="WP_139678182.1">
    <property type="nucleotide sequence ID" value="NZ_VDMN01000005.1"/>
</dbReference>
<organism evidence="1 2">
    <name type="scientific">Aliirhizobium smilacinae</name>
    <dbReference type="NCBI Taxonomy" id="1395944"/>
    <lineage>
        <taxon>Bacteria</taxon>
        <taxon>Pseudomonadati</taxon>
        <taxon>Pseudomonadota</taxon>
        <taxon>Alphaproteobacteria</taxon>
        <taxon>Hyphomicrobiales</taxon>
        <taxon>Rhizobiaceae</taxon>
        <taxon>Aliirhizobium</taxon>
    </lineage>
</organism>
<dbReference type="InterPro" id="IPR024651">
    <property type="entry name" value="FAD-SLDH_ssu"/>
</dbReference>
<reference evidence="1 2" key="1">
    <citation type="submission" date="2019-06" db="EMBL/GenBank/DDBJ databases">
        <title>The draft genome of Rhizobium smilacinae PTYR-5.</title>
        <authorList>
            <person name="Liu L."/>
            <person name="Li L."/>
            <person name="Zhang X."/>
        </authorList>
    </citation>
    <scope>NUCLEOTIDE SEQUENCE [LARGE SCALE GENOMIC DNA]</scope>
    <source>
        <strain evidence="1 2">PTYR-5</strain>
    </source>
</reference>
<accession>A0A5C4XE16</accession>
<dbReference type="InterPro" id="IPR006311">
    <property type="entry name" value="TAT_signal"/>
</dbReference>
<protein>
    <submittedName>
        <fullName evidence="1">Dehydrogenase</fullName>
    </submittedName>
</protein>
<name>A0A5C4XE16_9HYPH</name>